<feature type="region of interest" description="Disordered" evidence="3">
    <location>
        <begin position="1"/>
        <end position="32"/>
    </location>
</feature>
<feature type="domain" description="Peptidase C19 ubiquitin carboxyl-terminal hydrolase" evidence="4">
    <location>
        <begin position="41"/>
        <end position="304"/>
    </location>
</feature>
<dbReference type="GO" id="GO:0016787">
    <property type="term" value="F:hydrolase activity"/>
    <property type="evidence" value="ECO:0007669"/>
    <property type="project" value="UniProtKB-KW"/>
</dbReference>
<sequence length="326" mass="37829">MDMEPSNDQEVEEIDETYPDYADSETEDEAEESISNIKATIGSAIAMIIKSLWKLGAFLSDLLQDYVREVPESDSEDETDPQNFFYDYLLNDLNLPHSLEGNVTRDLFAKIVEHIPRWNSHFEVYSVAKKICNRCKMNLEYPFAHSYGLNIVADSLRVLKAAFMDFTFETILKVIRIHSKMLCNKEGCGKQNYVDSVILKLPSVFTIALEWENNETGEEIFETASILETEIDITAMYKYEGDSTFTKYRLASMVCLCGDRYNCVAYERNRWVRYLSSETEVIGDWDDVLSMFRNLNIRPEILFYENAMQRDHMFIAQGSEESEEEE</sequence>
<dbReference type="AlphaFoldDB" id="A0ABD1BLB4"/>
<evidence type="ECO:0000256" key="3">
    <source>
        <dbReference type="SAM" id="MobiDB-lite"/>
    </source>
</evidence>
<dbReference type="Pfam" id="PF00443">
    <property type="entry name" value="UCH"/>
    <property type="match status" value="1"/>
</dbReference>
<accession>A0ABD1BLB4</accession>
<dbReference type="InterPro" id="IPR001394">
    <property type="entry name" value="Peptidase_C19_UCH"/>
</dbReference>
<dbReference type="InterPro" id="IPR038765">
    <property type="entry name" value="Papain-like_cys_pep_sf"/>
</dbReference>
<evidence type="ECO:0000256" key="1">
    <source>
        <dbReference type="ARBA" id="ARBA00022786"/>
    </source>
</evidence>
<comment type="caution">
    <text evidence="5">The sequence shown here is derived from an EMBL/GenBank/DDBJ whole genome shotgun (WGS) entry which is preliminary data.</text>
</comment>
<dbReference type="EMBL" id="JBANAX010000233">
    <property type="protein sequence ID" value="KAL1217929.1"/>
    <property type="molecule type" value="Genomic_DNA"/>
</dbReference>
<dbReference type="InterPro" id="IPR052398">
    <property type="entry name" value="Ubiquitin_hydrolase_53/54"/>
</dbReference>
<dbReference type="PANTHER" id="PTHR22975:SF9">
    <property type="entry name" value="ECHINUS SPLICE FORM 3"/>
    <property type="match status" value="1"/>
</dbReference>
<protein>
    <recommendedName>
        <fullName evidence="4">Peptidase C19 ubiquitin carboxyl-terminal hydrolase domain-containing protein</fullName>
    </recommendedName>
</protein>
<organism evidence="5 6">
    <name type="scientific">Cardamine amara subsp. amara</name>
    <dbReference type="NCBI Taxonomy" id="228776"/>
    <lineage>
        <taxon>Eukaryota</taxon>
        <taxon>Viridiplantae</taxon>
        <taxon>Streptophyta</taxon>
        <taxon>Embryophyta</taxon>
        <taxon>Tracheophyta</taxon>
        <taxon>Spermatophyta</taxon>
        <taxon>Magnoliopsida</taxon>
        <taxon>eudicotyledons</taxon>
        <taxon>Gunneridae</taxon>
        <taxon>Pentapetalae</taxon>
        <taxon>rosids</taxon>
        <taxon>malvids</taxon>
        <taxon>Brassicales</taxon>
        <taxon>Brassicaceae</taxon>
        <taxon>Cardamineae</taxon>
        <taxon>Cardamine</taxon>
    </lineage>
</organism>
<name>A0ABD1BLB4_CARAN</name>
<gene>
    <name evidence="5" type="ORF">V5N11_001820</name>
</gene>
<dbReference type="Proteomes" id="UP001558713">
    <property type="component" value="Unassembled WGS sequence"/>
</dbReference>
<evidence type="ECO:0000256" key="2">
    <source>
        <dbReference type="ARBA" id="ARBA00022801"/>
    </source>
</evidence>
<reference evidence="5 6" key="1">
    <citation type="submission" date="2024-04" db="EMBL/GenBank/DDBJ databases">
        <title>Genome assembly C_amara_ONT_v2.</title>
        <authorList>
            <person name="Yant L."/>
            <person name="Moore C."/>
            <person name="Slenker M."/>
        </authorList>
    </citation>
    <scope>NUCLEOTIDE SEQUENCE [LARGE SCALE GENOMIC DNA]</scope>
    <source>
        <tissue evidence="5">Leaf</tissue>
    </source>
</reference>
<keyword evidence="6" id="KW-1185">Reference proteome</keyword>
<evidence type="ECO:0000313" key="5">
    <source>
        <dbReference type="EMBL" id="KAL1217929.1"/>
    </source>
</evidence>
<keyword evidence="1" id="KW-0833">Ubl conjugation pathway</keyword>
<evidence type="ECO:0000313" key="6">
    <source>
        <dbReference type="Proteomes" id="UP001558713"/>
    </source>
</evidence>
<evidence type="ECO:0000259" key="4">
    <source>
        <dbReference type="Pfam" id="PF00443"/>
    </source>
</evidence>
<dbReference type="PANTHER" id="PTHR22975">
    <property type="entry name" value="UBIQUITIN SPECIFIC PROTEINASE"/>
    <property type="match status" value="1"/>
</dbReference>
<proteinExistence type="predicted"/>
<keyword evidence="2" id="KW-0378">Hydrolase</keyword>
<dbReference type="Gene3D" id="3.90.70.10">
    <property type="entry name" value="Cysteine proteinases"/>
    <property type="match status" value="1"/>
</dbReference>
<dbReference type="SUPFAM" id="SSF54001">
    <property type="entry name" value="Cysteine proteinases"/>
    <property type="match status" value="1"/>
</dbReference>